<dbReference type="InterPro" id="IPR025205">
    <property type="entry name" value="PilX/PilW_C"/>
</dbReference>
<evidence type="ECO:0000313" key="5">
    <source>
        <dbReference type="Proteomes" id="UP001166291"/>
    </source>
</evidence>
<feature type="domain" description="PilX/PilW C-terminal" evidence="2">
    <location>
        <begin position="98"/>
        <end position="177"/>
    </location>
</feature>
<feature type="domain" description="Type 4 fimbrial biogenesis protein PilX N-terminal" evidence="3">
    <location>
        <begin position="14"/>
        <end position="64"/>
    </location>
</feature>
<reference evidence="4" key="1">
    <citation type="submission" date="2021-07" db="EMBL/GenBank/DDBJ databases">
        <title>Zhongshania sp. CAU 1632 isolated from seawater.</title>
        <authorList>
            <person name="Kim W."/>
        </authorList>
    </citation>
    <scope>NUCLEOTIDE SEQUENCE</scope>
    <source>
        <strain evidence="4">CAU 1632</strain>
    </source>
</reference>
<evidence type="ECO:0008006" key="6">
    <source>
        <dbReference type="Google" id="ProtNLM"/>
    </source>
</evidence>
<dbReference type="RefSeq" id="WP_219044289.1">
    <property type="nucleotide sequence ID" value="NZ_JAHWDQ010000004.1"/>
</dbReference>
<protein>
    <recommendedName>
        <fullName evidence="6">Pilus assembly protein PilX</fullName>
    </recommendedName>
</protein>
<keyword evidence="1" id="KW-0812">Transmembrane</keyword>
<keyword evidence="1" id="KW-0472">Membrane</keyword>
<accession>A0ABS6VVL8</accession>
<dbReference type="EMBL" id="JAHWDQ010000004">
    <property type="protein sequence ID" value="MBW2942044.1"/>
    <property type="molecule type" value="Genomic_DNA"/>
</dbReference>
<proteinExistence type="predicted"/>
<feature type="transmembrane region" description="Helical" evidence="1">
    <location>
        <begin position="15"/>
        <end position="35"/>
    </location>
</feature>
<name>A0ABS6VVL8_9GAMM</name>
<dbReference type="InterPro" id="IPR025746">
    <property type="entry name" value="PilX_N_dom"/>
</dbReference>
<evidence type="ECO:0000259" key="2">
    <source>
        <dbReference type="Pfam" id="PF13681"/>
    </source>
</evidence>
<dbReference type="Proteomes" id="UP001166291">
    <property type="component" value="Unassembled WGS sequence"/>
</dbReference>
<evidence type="ECO:0000313" key="4">
    <source>
        <dbReference type="EMBL" id="MBW2942044.1"/>
    </source>
</evidence>
<evidence type="ECO:0000256" key="1">
    <source>
        <dbReference type="SAM" id="Phobius"/>
    </source>
</evidence>
<keyword evidence="5" id="KW-1185">Reference proteome</keyword>
<keyword evidence="1" id="KW-1133">Transmembrane helix</keyword>
<comment type="caution">
    <text evidence="4">The sequence shown here is derived from an EMBL/GenBank/DDBJ whole genome shotgun (WGS) entry which is preliminary data.</text>
</comment>
<organism evidence="4 5">
    <name type="scientific">Zhongshania aquimaris</name>
    <dbReference type="NCBI Taxonomy" id="2857107"/>
    <lineage>
        <taxon>Bacteria</taxon>
        <taxon>Pseudomonadati</taxon>
        <taxon>Pseudomonadota</taxon>
        <taxon>Gammaproteobacteria</taxon>
        <taxon>Cellvibrionales</taxon>
        <taxon>Spongiibacteraceae</taxon>
        <taxon>Zhongshania</taxon>
    </lineage>
</organism>
<evidence type="ECO:0000259" key="3">
    <source>
        <dbReference type="Pfam" id="PF14341"/>
    </source>
</evidence>
<dbReference type="Pfam" id="PF14341">
    <property type="entry name" value="PilX_N"/>
    <property type="match status" value="1"/>
</dbReference>
<dbReference type="Pfam" id="PF13681">
    <property type="entry name" value="PilX"/>
    <property type="match status" value="1"/>
</dbReference>
<gene>
    <name evidence="4" type="ORF">KXJ70_14710</name>
</gene>
<sequence length="180" mass="19322">MIYVLRGSNISRQRGAVLIVSLVFMLILTIIAAASMQSSTMQERMAGNAKDTNLAFQSAEAGLREAEAVLSQINVGPFDGTNGLYLQCADPANTATACVEPNWSNHTSVGWQVMAADVIPYSAKPPEYIIEELVSIGSENAVLDADNPIAPLIFYRVTARGYGASSRSMVVLSTTFKRSN</sequence>